<dbReference type="InterPro" id="IPR034660">
    <property type="entry name" value="DinB/YfiT-like"/>
</dbReference>
<reference evidence="1 2" key="1">
    <citation type="submission" date="2014-07" db="EMBL/GenBank/DDBJ databases">
        <title>Complete genome sequence of Corynebacterium atypicum DSM 44849: identifiction of the mycolic acid biosynthesis genes.</title>
        <authorList>
            <person name="Tippelt A."/>
            <person name="Mollmann S."/>
            <person name="Albersmeier A."/>
            <person name="Jaenicke S."/>
            <person name="Ruckert C."/>
            <person name="Tauch A."/>
        </authorList>
    </citation>
    <scope>NUCLEOTIDE SEQUENCE [LARGE SCALE GENOMIC DNA]</scope>
    <source>
        <strain evidence="1 2">R2070</strain>
    </source>
</reference>
<protein>
    <recommendedName>
        <fullName evidence="3">TIGR03085 family protein</fullName>
    </recommendedName>
</protein>
<accession>A0ABN4DCJ8</accession>
<dbReference type="NCBIfam" id="TIGR03083">
    <property type="entry name" value="maleylpyruvate isomerase family mycothiol-dependent enzyme"/>
    <property type="match status" value="1"/>
</dbReference>
<proteinExistence type="predicted"/>
<gene>
    <name evidence="1" type="ORF">CATYP_04250</name>
</gene>
<dbReference type="InterPro" id="IPR017517">
    <property type="entry name" value="Maleyloyr_isom"/>
</dbReference>
<dbReference type="RefSeq" id="WP_038607804.1">
    <property type="nucleotide sequence ID" value="NZ_CP008944.1"/>
</dbReference>
<dbReference type="SUPFAM" id="SSF109854">
    <property type="entry name" value="DinB/YfiT-like putative metalloenzymes"/>
    <property type="match status" value="1"/>
</dbReference>
<dbReference type="Proteomes" id="UP000028504">
    <property type="component" value="Chromosome"/>
</dbReference>
<organism evidence="1 2">
    <name type="scientific">Corynebacterium atypicum</name>
    <dbReference type="NCBI Taxonomy" id="191610"/>
    <lineage>
        <taxon>Bacteria</taxon>
        <taxon>Bacillati</taxon>
        <taxon>Actinomycetota</taxon>
        <taxon>Actinomycetes</taxon>
        <taxon>Mycobacteriales</taxon>
        <taxon>Corynebacteriaceae</taxon>
        <taxon>Corynebacterium</taxon>
    </lineage>
</organism>
<evidence type="ECO:0000313" key="1">
    <source>
        <dbReference type="EMBL" id="AIG63995.1"/>
    </source>
</evidence>
<evidence type="ECO:0000313" key="2">
    <source>
        <dbReference type="Proteomes" id="UP000028504"/>
    </source>
</evidence>
<evidence type="ECO:0008006" key="3">
    <source>
        <dbReference type="Google" id="ProtNLM"/>
    </source>
</evidence>
<dbReference type="NCBIfam" id="TIGR03085">
    <property type="entry name" value="TIGR03085 family metal-binding protein"/>
    <property type="match status" value="1"/>
</dbReference>
<dbReference type="EMBL" id="CP008944">
    <property type="protein sequence ID" value="AIG63995.1"/>
    <property type="molecule type" value="Genomic_DNA"/>
</dbReference>
<keyword evidence="2" id="KW-1185">Reference proteome</keyword>
<name>A0ABN4DCJ8_9CORY</name>
<sequence>MTFAAAERRRLAALLLEKGPQAPTLCEGWQALDLAAHLYIREHRPDAAAGMFVPALSGHLDTITSRVKQRGLEKVVNAWAAGPPRWNPMRYLDRLVNTAENFVHLEDLRRGGGEVKQRDFSQSVDDELWALLGRLAPMFLGKSKKPVVLIAPGRQPIVCARGRGVATQGDDVVRVSGTPGELVLWVYGREKVEVEINGDESAIRRSSV</sequence>
<dbReference type="InterPro" id="IPR017519">
    <property type="entry name" value="CHP03085"/>
</dbReference>